<evidence type="ECO:0000313" key="1">
    <source>
        <dbReference type="EMBL" id="QBK93979.1"/>
    </source>
</evidence>
<accession>A0A481ZH27</accession>
<reference evidence="1" key="1">
    <citation type="journal article" date="2019" name="MBio">
        <title>Virus Genomes from Deep Sea Sediments Expand the Ocean Megavirome and Support Independent Origins of Viral Gigantism.</title>
        <authorList>
            <person name="Backstrom D."/>
            <person name="Yutin N."/>
            <person name="Jorgensen S.L."/>
            <person name="Dharamshi J."/>
            <person name="Homa F."/>
            <person name="Zaremba-Niedwiedzka K."/>
            <person name="Spang A."/>
            <person name="Wolf Y.I."/>
            <person name="Koonin E.V."/>
            <person name="Ettema T.J."/>
        </authorList>
    </citation>
    <scope>NUCLEOTIDE SEQUENCE</scope>
</reference>
<organism evidence="1">
    <name type="scientific">Pithovirus LCPAC406</name>
    <dbReference type="NCBI Taxonomy" id="2506599"/>
    <lineage>
        <taxon>Viruses</taxon>
        <taxon>Pithoviruses</taxon>
    </lineage>
</organism>
<name>A0A481ZH27_9VIRU</name>
<proteinExistence type="predicted"/>
<protein>
    <submittedName>
        <fullName evidence="1">Uncharacterized protein</fullName>
    </submittedName>
</protein>
<dbReference type="EMBL" id="MK500608">
    <property type="protein sequence ID" value="QBK93979.1"/>
    <property type="molecule type" value="Genomic_DNA"/>
</dbReference>
<sequence length="199" mass="22780">MGYRCHKCGKRRRRKRRKRCNNLPTLSVTNNEQGQQEDVVTTEMKIALLKFNTDNQDVSMIGWMRIGCGGTHFKCLVSGVYRVHYTVAYKLSNIVDNSLVSTSECILINGKEVSQSITRNKDWVLSSNPMVQTHTQQKGILMTFHKRDVMSTQFSFSRELEEPSESDLGITYSLADEQHIDINMVDPISDQEESIGLER</sequence>
<gene>
    <name evidence="1" type="ORF">LCPAC406_02930</name>
</gene>